<dbReference type="Gene3D" id="3.40.50.300">
    <property type="entry name" value="P-loop containing nucleotide triphosphate hydrolases"/>
    <property type="match status" value="1"/>
</dbReference>
<evidence type="ECO:0000256" key="4">
    <source>
        <dbReference type="ARBA" id="ARBA00022801"/>
    </source>
</evidence>
<keyword evidence="6 10" id="KW-0342">GTP-binding</keyword>
<comment type="subcellular location">
    <subcellularLocation>
        <location evidence="10">Cytoplasm</location>
    </subcellularLocation>
    <text evidence="10">The SRP-RNC complex is targeted to the cytoplasmic membrane.</text>
</comment>
<dbReference type="Pfam" id="PF00448">
    <property type="entry name" value="SRP54"/>
    <property type="match status" value="1"/>
</dbReference>
<keyword evidence="2 10" id="KW-0963">Cytoplasm</keyword>
<dbReference type="PANTHER" id="PTHR11564">
    <property type="entry name" value="SIGNAL RECOGNITION PARTICLE 54K PROTEIN SRP54"/>
    <property type="match status" value="1"/>
</dbReference>
<evidence type="ECO:0000256" key="8">
    <source>
        <dbReference type="ARBA" id="ARBA00023274"/>
    </source>
</evidence>
<dbReference type="InterPro" id="IPR000897">
    <property type="entry name" value="SRP54_GTPase_dom"/>
</dbReference>
<dbReference type="EC" id="3.6.5.4" evidence="10"/>
<gene>
    <name evidence="10" type="primary">srp54</name>
    <name evidence="14" type="ORF">EF806_00605</name>
</gene>
<dbReference type="SMART" id="SM00382">
    <property type="entry name" value="AAA"/>
    <property type="match status" value="1"/>
</dbReference>
<comment type="function">
    <text evidence="10">Involved in targeting and insertion of nascent membrane proteins into the cytoplasmic membrane. Binds to the hydrophobic signal sequence of the ribosome-nascent chain (RNC) as it emerges from the ribosomes. The SRP-RNC complex is then targeted to the cytoplasmic membrane where it interacts with the SRP receptor FtsY.</text>
</comment>
<dbReference type="SMART" id="SM00962">
    <property type="entry name" value="SRP54"/>
    <property type="match status" value="1"/>
</dbReference>
<keyword evidence="4 10" id="KW-0378">Hydrolase</keyword>
<dbReference type="InterPro" id="IPR003593">
    <property type="entry name" value="AAA+_ATPase"/>
</dbReference>
<dbReference type="GO" id="GO:0048500">
    <property type="term" value="C:signal recognition particle"/>
    <property type="evidence" value="ECO:0007669"/>
    <property type="project" value="UniProtKB-UniRule"/>
</dbReference>
<dbReference type="EMBL" id="RXIF01000002">
    <property type="protein sequence ID" value="RZN65427.1"/>
    <property type="molecule type" value="Genomic_DNA"/>
</dbReference>
<dbReference type="HAMAP" id="MF_00306">
    <property type="entry name" value="SRP54"/>
    <property type="match status" value="1"/>
</dbReference>
<dbReference type="InterPro" id="IPR022941">
    <property type="entry name" value="SRP54"/>
</dbReference>
<dbReference type="Pfam" id="PF02978">
    <property type="entry name" value="SRP_SPB"/>
    <property type="match status" value="1"/>
</dbReference>
<dbReference type="SUPFAM" id="SSF47446">
    <property type="entry name" value="Signal peptide-binding domain"/>
    <property type="match status" value="1"/>
</dbReference>
<evidence type="ECO:0000259" key="13">
    <source>
        <dbReference type="SMART" id="SM00963"/>
    </source>
</evidence>
<dbReference type="GO" id="GO:0003924">
    <property type="term" value="F:GTPase activity"/>
    <property type="evidence" value="ECO:0007669"/>
    <property type="project" value="UniProtKB-UniRule"/>
</dbReference>
<proteinExistence type="inferred from homology"/>
<dbReference type="InterPro" id="IPR027417">
    <property type="entry name" value="P-loop_NTPase"/>
</dbReference>
<dbReference type="InterPro" id="IPR042101">
    <property type="entry name" value="SRP54_N_sf"/>
</dbReference>
<sequence length="445" mass="49835">MILGNLGNSLKETFNKLARLNKIDKKIAEEIIKDVQRALLQADVNVKLVMKLSENIKKRALKEEVLEGFDAKEHISKIIYEEFSNILGKVTEIELKRQNIMMVGLQGSGKTTSTAKLAKYFQRKGLKTCVICADTFRPGAYDQLSQLCKVHSIPFYGEKGNENAVDVVKNGLNEMKEYEVKIVDTAGRHALEDDLIQEMKEINAVLKPDHKFLVLDAAIGQEAEVQSRKFSEAIGITGVIITKLDGTAKGGGALSAVSETGSSIAFIGVGERIDDLEKFDPDSFISKLVGLGDLKSLMERVQESVKPDEMAVEEVLKGKFTLKEMYKQFEAINKMGPFNQLLQMIPFGGFGIDLKDKDYEKTKYKLDRYKIIMDSMTEYELENPACFDSSRIRRVAIGSGSDIAEVRDLLNYYKTLKKAFGMFKGGNIRGLPGKFMKMFGREIKI</sequence>
<dbReference type="Gene3D" id="1.20.120.140">
    <property type="entry name" value="Signal recognition particle SRP54, nucleotide-binding domain"/>
    <property type="match status" value="1"/>
</dbReference>
<evidence type="ECO:0000256" key="2">
    <source>
        <dbReference type="ARBA" id="ARBA00022490"/>
    </source>
</evidence>
<feature type="domain" description="Signal recognition particle SRP54 helical bundle" evidence="13">
    <location>
        <begin position="2"/>
        <end position="87"/>
    </location>
</feature>
<evidence type="ECO:0000256" key="1">
    <source>
        <dbReference type="ARBA" id="ARBA00005450"/>
    </source>
</evidence>
<accession>A0A520KTM9</accession>
<protein>
    <recommendedName>
        <fullName evidence="10">Signal recognition particle 54 kDa protein</fullName>
        <shortName evidence="10">SRP54</shortName>
        <ecNumber evidence="10">3.6.5.4</ecNumber>
    </recommendedName>
</protein>
<evidence type="ECO:0000313" key="14">
    <source>
        <dbReference type="EMBL" id="RZN65427.1"/>
    </source>
</evidence>
<dbReference type="InterPro" id="IPR036225">
    <property type="entry name" value="SRP/SRP_N"/>
</dbReference>
<evidence type="ECO:0000256" key="9">
    <source>
        <dbReference type="ARBA" id="ARBA00064051"/>
    </source>
</evidence>
<dbReference type="GO" id="GO:0008312">
    <property type="term" value="F:7S RNA binding"/>
    <property type="evidence" value="ECO:0007669"/>
    <property type="project" value="UniProtKB-UniRule"/>
</dbReference>
<name>A0A520KTM9_METT2</name>
<evidence type="ECO:0000256" key="3">
    <source>
        <dbReference type="ARBA" id="ARBA00022741"/>
    </source>
</evidence>
<dbReference type="FunFam" id="3.40.50.300:FF:000022">
    <property type="entry name" value="Signal recognition particle 54 kDa subunit"/>
    <property type="match status" value="1"/>
</dbReference>
<keyword evidence="3 10" id="KW-0547">Nucleotide-binding</keyword>
<keyword evidence="8 10" id="KW-0687">Ribonucleoprotein</keyword>
<comment type="subunit">
    <text evidence="9 10">Part of the signal recognition particle protein translocation system, which is composed of SRP and FtsY. Archaeal SRP consists of a 7S RNA molecule of 300 nucleotides and two protein subunits: SRP54 and SRP19.</text>
</comment>
<feature type="domain" description="AAA+ ATPase" evidence="11">
    <location>
        <begin position="96"/>
        <end position="271"/>
    </location>
</feature>
<dbReference type="PANTHER" id="PTHR11564:SF5">
    <property type="entry name" value="SIGNAL RECOGNITION PARTICLE SUBUNIT SRP54"/>
    <property type="match status" value="1"/>
</dbReference>
<evidence type="ECO:0000313" key="15">
    <source>
        <dbReference type="Proteomes" id="UP000317158"/>
    </source>
</evidence>
<evidence type="ECO:0000256" key="10">
    <source>
        <dbReference type="HAMAP-Rule" id="MF_00306"/>
    </source>
</evidence>
<comment type="domain">
    <text evidence="10">Composed of three domains: the N-terminal N domain, which is responsible for interactions with the ribosome, the central G domain, which binds GTP, and the C-terminal M domain, which binds the RNA and the signal sequence of the RNC.</text>
</comment>
<feature type="domain" description="SRP54-type proteins GTP-binding" evidence="12">
    <location>
        <begin position="97"/>
        <end position="290"/>
    </location>
</feature>
<dbReference type="CDD" id="cd17875">
    <property type="entry name" value="SRP54_G"/>
    <property type="match status" value="1"/>
</dbReference>
<evidence type="ECO:0000256" key="7">
    <source>
        <dbReference type="ARBA" id="ARBA00023135"/>
    </source>
</evidence>
<dbReference type="GO" id="GO:0006614">
    <property type="term" value="P:SRP-dependent cotranslational protein targeting to membrane"/>
    <property type="evidence" value="ECO:0007669"/>
    <property type="project" value="InterPro"/>
</dbReference>
<comment type="caution">
    <text evidence="14">The sequence shown here is derived from an EMBL/GenBank/DDBJ whole genome shotgun (WGS) entry which is preliminary data.</text>
</comment>
<comment type="catalytic activity">
    <reaction evidence="10">
        <text>GTP + H2O = GDP + phosphate + H(+)</text>
        <dbReference type="Rhea" id="RHEA:19669"/>
        <dbReference type="ChEBI" id="CHEBI:15377"/>
        <dbReference type="ChEBI" id="CHEBI:15378"/>
        <dbReference type="ChEBI" id="CHEBI:37565"/>
        <dbReference type="ChEBI" id="CHEBI:43474"/>
        <dbReference type="ChEBI" id="CHEBI:58189"/>
        <dbReference type="EC" id="3.6.5.4"/>
    </reaction>
</comment>
<feature type="binding site" evidence="10">
    <location>
        <begin position="104"/>
        <end position="111"/>
    </location>
    <ligand>
        <name>GTP</name>
        <dbReference type="ChEBI" id="CHEBI:37565"/>
    </ligand>
</feature>
<dbReference type="SMART" id="SM00963">
    <property type="entry name" value="SRP54_N"/>
    <property type="match status" value="1"/>
</dbReference>
<evidence type="ECO:0000256" key="6">
    <source>
        <dbReference type="ARBA" id="ARBA00023134"/>
    </source>
</evidence>
<dbReference type="InterPro" id="IPR013822">
    <property type="entry name" value="Signal_recog_particl_SRP54_hlx"/>
</dbReference>
<keyword evidence="5 10" id="KW-0694">RNA-binding</keyword>
<feature type="binding site" evidence="10">
    <location>
        <begin position="242"/>
        <end position="245"/>
    </location>
    <ligand>
        <name>GTP</name>
        <dbReference type="ChEBI" id="CHEBI:37565"/>
    </ligand>
</feature>
<evidence type="ECO:0000259" key="12">
    <source>
        <dbReference type="SMART" id="SM00962"/>
    </source>
</evidence>
<comment type="similarity">
    <text evidence="1 10">Belongs to the GTP-binding SRP family. SRP54 subfamily.</text>
</comment>
<evidence type="ECO:0000256" key="5">
    <source>
        <dbReference type="ARBA" id="ARBA00022884"/>
    </source>
</evidence>
<dbReference type="SUPFAM" id="SSF52540">
    <property type="entry name" value="P-loop containing nucleoside triphosphate hydrolases"/>
    <property type="match status" value="1"/>
</dbReference>
<keyword evidence="7 10" id="KW-0733">Signal recognition particle</keyword>
<dbReference type="SUPFAM" id="SSF47364">
    <property type="entry name" value="Domain of the SRP/SRP receptor G-proteins"/>
    <property type="match status" value="1"/>
</dbReference>
<feature type="binding site" evidence="10">
    <location>
        <begin position="184"/>
        <end position="188"/>
    </location>
    <ligand>
        <name>GTP</name>
        <dbReference type="ChEBI" id="CHEBI:37565"/>
    </ligand>
</feature>
<evidence type="ECO:0000259" key="11">
    <source>
        <dbReference type="SMART" id="SM00382"/>
    </source>
</evidence>
<reference evidence="14 15" key="1">
    <citation type="journal article" date="2019" name="Nat. Microbiol.">
        <title>Wide diversity of methane and short-chain alkane metabolisms in uncultured archaea.</title>
        <authorList>
            <person name="Borrel G."/>
            <person name="Adam P.S."/>
            <person name="McKay L.J."/>
            <person name="Chen L.X."/>
            <person name="Sierra-Garcia I.N."/>
            <person name="Sieber C.M."/>
            <person name="Letourneur Q."/>
            <person name="Ghozlane A."/>
            <person name="Andersen G.L."/>
            <person name="Li W.J."/>
            <person name="Hallam S.J."/>
            <person name="Muyzer G."/>
            <person name="de Oliveira V.M."/>
            <person name="Inskeep W.P."/>
            <person name="Banfield J.F."/>
            <person name="Gribaldo S."/>
        </authorList>
    </citation>
    <scope>NUCLEOTIDE SEQUENCE [LARGE SCALE GENOMIC DNA]</scope>
    <source>
        <strain evidence="14">NM1a</strain>
    </source>
</reference>
<dbReference type="InterPro" id="IPR036891">
    <property type="entry name" value="Signal_recog_part_SRP54_M_sf"/>
</dbReference>
<dbReference type="Pfam" id="PF02881">
    <property type="entry name" value="SRP54_N"/>
    <property type="match status" value="1"/>
</dbReference>
<dbReference type="InterPro" id="IPR004125">
    <property type="entry name" value="Signal_recog_particle_SRP54_M"/>
</dbReference>
<dbReference type="GO" id="GO:0005525">
    <property type="term" value="F:GTP binding"/>
    <property type="evidence" value="ECO:0007669"/>
    <property type="project" value="UniProtKB-UniRule"/>
</dbReference>
<dbReference type="Proteomes" id="UP000317158">
    <property type="component" value="Unassembled WGS sequence"/>
</dbReference>
<dbReference type="Gene3D" id="1.10.260.30">
    <property type="entry name" value="Signal recognition particle, SRP54 subunit, M-domain"/>
    <property type="match status" value="1"/>
</dbReference>
<organism evidence="14 15">
    <name type="scientific">Methanoliparum thermophilum</name>
    <dbReference type="NCBI Taxonomy" id="2491083"/>
    <lineage>
        <taxon>Archaea</taxon>
        <taxon>Methanobacteriati</taxon>
        <taxon>Methanobacteriota</taxon>
        <taxon>Candidatus Methanoliparia</taxon>
        <taxon>Candidatus Methanoliparales</taxon>
        <taxon>Candidatus Methanoliparaceae</taxon>
        <taxon>Candidatus Methanoliparum</taxon>
    </lineage>
</organism>
<dbReference type="AlphaFoldDB" id="A0A520KTM9"/>